<comment type="caution">
    <text evidence="7">The sequence shown here is derived from an EMBL/GenBank/DDBJ whole genome shotgun (WGS) entry which is preliminary data.</text>
</comment>
<evidence type="ECO:0000259" key="6">
    <source>
        <dbReference type="Pfam" id="PF08281"/>
    </source>
</evidence>
<evidence type="ECO:0000256" key="4">
    <source>
        <dbReference type="ARBA" id="ARBA00023163"/>
    </source>
</evidence>
<name>A0A2S9YIA7_9BACT</name>
<dbReference type="EMBL" id="PVNK01000025">
    <property type="protein sequence ID" value="PRQ04746.1"/>
    <property type="molecule type" value="Genomic_DNA"/>
</dbReference>
<keyword evidence="4" id="KW-0804">Transcription</keyword>
<evidence type="ECO:0000256" key="1">
    <source>
        <dbReference type="ARBA" id="ARBA00010641"/>
    </source>
</evidence>
<keyword evidence="8" id="KW-1185">Reference proteome</keyword>
<dbReference type="SUPFAM" id="SSF88659">
    <property type="entry name" value="Sigma3 and sigma4 domains of RNA polymerase sigma factors"/>
    <property type="match status" value="1"/>
</dbReference>
<dbReference type="SUPFAM" id="SSF88946">
    <property type="entry name" value="Sigma2 domain of RNA polymerase sigma factors"/>
    <property type="match status" value="1"/>
</dbReference>
<evidence type="ECO:0000313" key="7">
    <source>
        <dbReference type="EMBL" id="PRQ04746.1"/>
    </source>
</evidence>
<dbReference type="PANTHER" id="PTHR43133:SF51">
    <property type="entry name" value="RNA POLYMERASE SIGMA FACTOR"/>
    <property type="match status" value="1"/>
</dbReference>
<dbReference type="GO" id="GO:0003677">
    <property type="term" value="F:DNA binding"/>
    <property type="evidence" value="ECO:0007669"/>
    <property type="project" value="InterPro"/>
</dbReference>
<evidence type="ECO:0000259" key="5">
    <source>
        <dbReference type="Pfam" id="PF04542"/>
    </source>
</evidence>
<dbReference type="InterPro" id="IPR013324">
    <property type="entry name" value="RNA_pol_sigma_r3/r4-like"/>
</dbReference>
<keyword evidence="3" id="KW-0731">Sigma factor</keyword>
<dbReference type="NCBIfam" id="TIGR02937">
    <property type="entry name" value="sigma70-ECF"/>
    <property type="match status" value="1"/>
</dbReference>
<dbReference type="InterPro" id="IPR039425">
    <property type="entry name" value="RNA_pol_sigma-70-like"/>
</dbReference>
<accession>A0A2S9YIA7</accession>
<evidence type="ECO:0000313" key="8">
    <source>
        <dbReference type="Proteomes" id="UP000237968"/>
    </source>
</evidence>
<dbReference type="InterPro" id="IPR013325">
    <property type="entry name" value="RNA_pol_sigma_r2"/>
</dbReference>
<dbReference type="RefSeq" id="WP_106389976.1">
    <property type="nucleotide sequence ID" value="NZ_PVNK01000025.1"/>
</dbReference>
<comment type="similarity">
    <text evidence="1">Belongs to the sigma-70 factor family. ECF subfamily.</text>
</comment>
<proteinExistence type="inferred from homology"/>
<dbReference type="Pfam" id="PF04542">
    <property type="entry name" value="Sigma70_r2"/>
    <property type="match status" value="1"/>
</dbReference>
<evidence type="ECO:0000256" key="2">
    <source>
        <dbReference type="ARBA" id="ARBA00023015"/>
    </source>
</evidence>
<keyword evidence="2" id="KW-0805">Transcription regulation</keyword>
<dbReference type="InterPro" id="IPR036388">
    <property type="entry name" value="WH-like_DNA-bd_sf"/>
</dbReference>
<protein>
    <submittedName>
        <fullName evidence="7">ECF RNA polymerase sigma factor SigR</fullName>
    </submittedName>
</protein>
<dbReference type="Gene3D" id="1.10.1740.10">
    <property type="match status" value="1"/>
</dbReference>
<reference evidence="7 8" key="1">
    <citation type="submission" date="2018-03" db="EMBL/GenBank/DDBJ databases">
        <title>Draft Genome Sequences of the Obligatory Marine Myxobacteria Enhygromyxa salina SWB005.</title>
        <authorList>
            <person name="Poehlein A."/>
            <person name="Moghaddam J.A."/>
            <person name="Harms H."/>
            <person name="Alanjari M."/>
            <person name="Koenig G.M."/>
            <person name="Daniel R."/>
            <person name="Schaeberle T.F."/>
        </authorList>
    </citation>
    <scope>NUCLEOTIDE SEQUENCE [LARGE SCALE GENOMIC DNA]</scope>
    <source>
        <strain evidence="7 8">SWB005</strain>
    </source>
</reference>
<dbReference type="Pfam" id="PF08281">
    <property type="entry name" value="Sigma70_r4_2"/>
    <property type="match status" value="1"/>
</dbReference>
<dbReference type="InterPro" id="IPR007627">
    <property type="entry name" value="RNA_pol_sigma70_r2"/>
</dbReference>
<dbReference type="GO" id="GO:0016987">
    <property type="term" value="F:sigma factor activity"/>
    <property type="evidence" value="ECO:0007669"/>
    <property type="project" value="UniProtKB-KW"/>
</dbReference>
<feature type="domain" description="RNA polymerase sigma-70 region 2" evidence="5">
    <location>
        <begin position="27"/>
        <end position="87"/>
    </location>
</feature>
<feature type="domain" description="RNA polymerase sigma factor 70 region 4 type 2" evidence="6">
    <location>
        <begin position="116"/>
        <end position="167"/>
    </location>
</feature>
<organism evidence="7 8">
    <name type="scientific">Enhygromyxa salina</name>
    <dbReference type="NCBI Taxonomy" id="215803"/>
    <lineage>
        <taxon>Bacteria</taxon>
        <taxon>Pseudomonadati</taxon>
        <taxon>Myxococcota</taxon>
        <taxon>Polyangia</taxon>
        <taxon>Nannocystales</taxon>
        <taxon>Nannocystaceae</taxon>
        <taxon>Enhygromyxa</taxon>
    </lineage>
</organism>
<dbReference type="OrthoDB" id="5516273at2"/>
<dbReference type="Gene3D" id="1.10.10.10">
    <property type="entry name" value="Winged helix-like DNA-binding domain superfamily/Winged helix DNA-binding domain"/>
    <property type="match status" value="1"/>
</dbReference>
<dbReference type="PANTHER" id="PTHR43133">
    <property type="entry name" value="RNA POLYMERASE ECF-TYPE SIGMA FACTO"/>
    <property type="match status" value="1"/>
</dbReference>
<dbReference type="InterPro" id="IPR014284">
    <property type="entry name" value="RNA_pol_sigma-70_dom"/>
</dbReference>
<gene>
    <name evidence="7" type="primary">sigR_2</name>
    <name evidence="7" type="ORF">ENSA5_05110</name>
</gene>
<evidence type="ECO:0000256" key="3">
    <source>
        <dbReference type="ARBA" id="ARBA00023082"/>
    </source>
</evidence>
<dbReference type="InterPro" id="IPR013249">
    <property type="entry name" value="RNA_pol_sigma70_r4_t2"/>
</dbReference>
<dbReference type="AlphaFoldDB" id="A0A2S9YIA7"/>
<sequence>MASDADLFVAWCEGDQWSGATLFDRHFAAVSRFFRNKVSDDFEDLVQQTFTACVEARDRFRLDSSFRTFLFAIANNILRNYYRRRRRDRLEFTEVSAYDLQPGPSTIIAKVREQKLLLEALRHIPLEHQVILELYYWEGLTAKGIGEVIDQSEHTVRNRLRRGKELLRRHMETLASDADELESTWGGLERWARDVYKEVG</sequence>
<dbReference type="GO" id="GO:0006352">
    <property type="term" value="P:DNA-templated transcription initiation"/>
    <property type="evidence" value="ECO:0007669"/>
    <property type="project" value="InterPro"/>
</dbReference>
<dbReference type="Proteomes" id="UP000237968">
    <property type="component" value="Unassembled WGS sequence"/>
</dbReference>